<proteinExistence type="predicted"/>
<protein>
    <recommendedName>
        <fullName evidence="4">DUF4232 domain-containing protein</fullName>
    </recommendedName>
</protein>
<dbReference type="RefSeq" id="WP_022864391.1">
    <property type="nucleotide sequence ID" value="NZ_CAUPGC010000018.1"/>
</dbReference>
<evidence type="ECO:0000313" key="2">
    <source>
        <dbReference type="EMBL" id="PMB90325.1"/>
    </source>
</evidence>
<gene>
    <name evidence="2" type="ORF">CJ240_00840</name>
</gene>
<name>A0ABX4UT82_9ACTO</name>
<dbReference type="EMBL" id="PNGC01000001">
    <property type="protein sequence ID" value="PMB90325.1"/>
    <property type="molecule type" value="Genomic_DNA"/>
</dbReference>
<evidence type="ECO:0000256" key="1">
    <source>
        <dbReference type="SAM" id="Phobius"/>
    </source>
</evidence>
<dbReference type="Proteomes" id="UP000243201">
    <property type="component" value="Unassembled WGS sequence"/>
</dbReference>
<keyword evidence="1" id="KW-1133">Transmembrane helix</keyword>
<accession>A0ABX4UT82</accession>
<comment type="caution">
    <text evidence="2">The sequence shown here is derived from an EMBL/GenBank/DDBJ whole genome shotgun (WGS) entry which is preliminary data.</text>
</comment>
<reference evidence="2 3" key="1">
    <citation type="submission" date="2017-09" db="EMBL/GenBank/DDBJ databases">
        <title>Bacterial strain isolated from the female urinary microbiota.</title>
        <authorList>
            <person name="Thomas-White K."/>
            <person name="Kumar N."/>
            <person name="Forster S."/>
            <person name="Putonti C."/>
            <person name="Lawley T."/>
            <person name="Wolfe A.J."/>
        </authorList>
    </citation>
    <scope>NUCLEOTIDE SEQUENCE [LARGE SCALE GENOMIC DNA]</scope>
    <source>
        <strain evidence="2 3">UMB0744</strain>
    </source>
</reference>
<sequence>MSPDQRQRSSERVRPSQTTFWVRRLVAVLILLVLIALVVLIVKFAWSWMQAADDSQQRAQAEQAKKEVVTQPTNCNLANISYKLEPEKTENQVGEGVNFKVVLHNTKGNKPCTMNGAIDKVGVKVITGQDTVWESWKCQGKVSEQPLLLGTGMEYDTTLNWDGKTRNGCDKGDMAQAGTYQAIPVLNGKEITDGKEVFTLK</sequence>
<keyword evidence="3" id="KW-1185">Reference proteome</keyword>
<evidence type="ECO:0008006" key="4">
    <source>
        <dbReference type="Google" id="ProtNLM"/>
    </source>
</evidence>
<dbReference type="GeneID" id="78352230"/>
<feature type="transmembrane region" description="Helical" evidence="1">
    <location>
        <begin position="21"/>
        <end position="46"/>
    </location>
</feature>
<keyword evidence="1" id="KW-0472">Membrane</keyword>
<evidence type="ECO:0000313" key="3">
    <source>
        <dbReference type="Proteomes" id="UP000243201"/>
    </source>
</evidence>
<keyword evidence="1" id="KW-0812">Transmembrane</keyword>
<organism evidence="2 3">
    <name type="scientific">Varibaculum cambriense</name>
    <dbReference type="NCBI Taxonomy" id="184870"/>
    <lineage>
        <taxon>Bacteria</taxon>
        <taxon>Bacillati</taxon>
        <taxon>Actinomycetota</taxon>
        <taxon>Actinomycetes</taxon>
        <taxon>Actinomycetales</taxon>
        <taxon>Actinomycetaceae</taxon>
        <taxon>Varibaculum</taxon>
    </lineage>
</organism>